<sequence>MDRVFMLLRKRVFVYDDAETILRADEWGKLEFVQSVYAAEEELLPVARFFCYNVAAYAAFIMEKVDPDLKGYIEM</sequence>
<organism evidence="1 2">
    <name type="scientific">Pistacia integerrima</name>
    <dbReference type="NCBI Taxonomy" id="434235"/>
    <lineage>
        <taxon>Eukaryota</taxon>
        <taxon>Viridiplantae</taxon>
        <taxon>Streptophyta</taxon>
        <taxon>Embryophyta</taxon>
        <taxon>Tracheophyta</taxon>
        <taxon>Spermatophyta</taxon>
        <taxon>Magnoliopsida</taxon>
        <taxon>eudicotyledons</taxon>
        <taxon>Gunneridae</taxon>
        <taxon>Pentapetalae</taxon>
        <taxon>rosids</taxon>
        <taxon>malvids</taxon>
        <taxon>Sapindales</taxon>
        <taxon>Anacardiaceae</taxon>
        <taxon>Pistacia</taxon>
    </lineage>
</organism>
<dbReference type="Proteomes" id="UP001163603">
    <property type="component" value="Chromosome 13"/>
</dbReference>
<keyword evidence="2" id="KW-1185">Reference proteome</keyword>
<evidence type="ECO:0000313" key="1">
    <source>
        <dbReference type="EMBL" id="KAJ0013617.1"/>
    </source>
</evidence>
<gene>
    <name evidence="1" type="ORF">Pint_20787</name>
</gene>
<comment type="caution">
    <text evidence="1">The sequence shown here is derived from an EMBL/GenBank/DDBJ whole genome shotgun (WGS) entry which is preliminary data.</text>
</comment>
<accession>A0ACC0XAA6</accession>
<proteinExistence type="predicted"/>
<reference evidence="2" key="1">
    <citation type="journal article" date="2023" name="G3 (Bethesda)">
        <title>Genome assembly and association tests identify interacting loci associated with vigor, precocity, and sex in interspecific pistachio rootstocks.</title>
        <authorList>
            <person name="Palmer W."/>
            <person name="Jacygrad E."/>
            <person name="Sagayaradj S."/>
            <person name="Cavanaugh K."/>
            <person name="Han R."/>
            <person name="Bertier L."/>
            <person name="Beede B."/>
            <person name="Kafkas S."/>
            <person name="Golino D."/>
            <person name="Preece J."/>
            <person name="Michelmore R."/>
        </authorList>
    </citation>
    <scope>NUCLEOTIDE SEQUENCE [LARGE SCALE GENOMIC DNA]</scope>
</reference>
<protein>
    <submittedName>
        <fullName evidence="1">Uncharacterized protein</fullName>
    </submittedName>
</protein>
<dbReference type="EMBL" id="CM047748">
    <property type="protein sequence ID" value="KAJ0013617.1"/>
    <property type="molecule type" value="Genomic_DNA"/>
</dbReference>
<name>A0ACC0XAA6_9ROSI</name>
<evidence type="ECO:0000313" key="2">
    <source>
        <dbReference type="Proteomes" id="UP001163603"/>
    </source>
</evidence>